<evidence type="ECO:0000256" key="1">
    <source>
        <dbReference type="SAM" id="MobiDB-lite"/>
    </source>
</evidence>
<sequence>MGTRIYPLLRQPDFTSVSERRVRPIRTRENGLFTPRNVQNSPRNTGTAKRKLRVRFVLPEDDNIPRKEIEVFPDATEIPGSSSLPAICELMIFSPKMENNNKDNKIRQKTTLPKKAVAAIVGKTPRDSKNHQQKESTSSNIVKLPPATPKYSKQELKIDSNCMMPEDYKDPTQGDTRRRILAWLNEAEKAKPAYRRRMDSFT</sequence>
<feature type="compositionally biased region" description="Basic and acidic residues" evidence="1">
    <location>
        <begin position="124"/>
        <end position="134"/>
    </location>
</feature>
<accession>A0A6P8IVS5</accession>
<feature type="region of interest" description="Disordered" evidence="1">
    <location>
        <begin position="122"/>
        <end position="153"/>
    </location>
</feature>
<evidence type="ECO:0000313" key="3">
    <source>
        <dbReference type="RefSeq" id="XP_031570205.1"/>
    </source>
</evidence>
<gene>
    <name evidence="3" type="primary">LOC116304583</name>
</gene>
<dbReference type="GeneID" id="116304583"/>
<dbReference type="KEGG" id="aten:116304583"/>
<name>A0A6P8IVS5_ACTTE</name>
<dbReference type="AlphaFoldDB" id="A0A6P8IVS5"/>
<dbReference type="OrthoDB" id="5955277at2759"/>
<organism evidence="2 3">
    <name type="scientific">Actinia tenebrosa</name>
    <name type="common">Australian red waratah sea anemone</name>
    <dbReference type="NCBI Taxonomy" id="6105"/>
    <lineage>
        <taxon>Eukaryota</taxon>
        <taxon>Metazoa</taxon>
        <taxon>Cnidaria</taxon>
        <taxon>Anthozoa</taxon>
        <taxon>Hexacorallia</taxon>
        <taxon>Actiniaria</taxon>
        <taxon>Actiniidae</taxon>
        <taxon>Actinia</taxon>
    </lineage>
</organism>
<proteinExistence type="predicted"/>
<dbReference type="InParanoid" id="A0A6P8IVS5"/>
<protein>
    <submittedName>
        <fullName evidence="3">Uncharacterized protein LOC116304583</fullName>
    </submittedName>
</protein>
<evidence type="ECO:0000313" key="2">
    <source>
        <dbReference type="Proteomes" id="UP000515163"/>
    </source>
</evidence>
<dbReference type="RefSeq" id="XP_031570205.1">
    <property type="nucleotide sequence ID" value="XM_031714345.1"/>
</dbReference>
<keyword evidence="2" id="KW-1185">Reference proteome</keyword>
<dbReference type="Proteomes" id="UP000515163">
    <property type="component" value="Unplaced"/>
</dbReference>
<reference evidence="3" key="1">
    <citation type="submission" date="2025-08" db="UniProtKB">
        <authorList>
            <consortium name="RefSeq"/>
        </authorList>
    </citation>
    <scope>IDENTIFICATION</scope>
    <source>
        <tissue evidence="3">Tentacle</tissue>
    </source>
</reference>